<dbReference type="GeneID" id="84593158"/>
<name>A0AAJ8BTZ3_ASPNG</name>
<accession>A0AAJ8BTZ3</accession>
<dbReference type="AlphaFoldDB" id="A0AAJ8BTZ3"/>
<gene>
    <name evidence="1" type="ORF">An15g03440</name>
</gene>
<dbReference type="RefSeq" id="XP_059602516.1">
    <property type="nucleotide sequence ID" value="XM_059744593.1"/>
</dbReference>
<proteinExistence type="predicted"/>
<reference evidence="1" key="1">
    <citation type="submission" date="2025-02" db="EMBL/GenBank/DDBJ databases">
        <authorList>
            <consortium name="NCBI Genome Project"/>
        </authorList>
    </citation>
    <scope>NUCLEOTIDE SEQUENCE</scope>
</reference>
<evidence type="ECO:0000313" key="1">
    <source>
        <dbReference type="RefSeq" id="XP_059602516.1"/>
    </source>
</evidence>
<reference evidence="1" key="2">
    <citation type="submission" date="2025-08" db="UniProtKB">
        <authorList>
            <consortium name="RefSeq"/>
        </authorList>
    </citation>
    <scope>IDENTIFICATION</scope>
</reference>
<dbReference type="VEuPathDB" id="FungiDB:An15g03440"/>
<sequence>MNSFDCGVGRAFLLETEYSTESGSMDETDSANQGHIRDNYSLLTLNRHRKLCSVGLKGSGTWFSVRESGRIGGGGDCMWYVLDVRKRRRPLPLSLELGSEIVTGALHAWASSPPPAFARAALYQVQRAWFKFDASPLQMRQPGKFRLSPGR</sequence>
<dbReference type="KEGG" id="ang:An15g03440"/>
<protein>
    <submittedName>
        <fullName evidence="1">Uncharacterized protein</fullName>
    </submittedName>
</protein>
<organism evidence="1">
    <name type="scientific">Aspergillus niger</name>
    <dbReference type="NCBI Taxonomy" id="5061"/>
    <lineage>
        <taxon>Eukaryota</taxon>
        <taxon>Fungi</taxon>
        <taxon>Dikarya</taxon>
        <taxon>Ascomycota</taxon>
        <taxon>Pezizomycotina</taxon>
        <taxon>Eurotiomycetes</taxon>
        <taxon>Eurotiomycetidae</taxon>
        <taxon>Eurotiales</taxon>
        <taxon>Aspergillaceae</taxon>
        <taxon>Aspergillus</taxon>
        <taxon>Aspergillus subgen. Circumdati</taxon>
    </lineage>
</organism>